<dbReference type="Proteomes" id="UP001460270">
    <property type="component" value="Unassembled WGS sequence"/>
</dbReference>
<proteinExistence type="predicted"/>
<dbReference type="AlphaFoldDB" id="A0AAW0PG15"/>
<protein>
    <submittedName>
        <fullName evidence="2">Uncharacterized protein</fullName>
    </submittedName>
</protein>
<organism evidence="2 3">
    <name type="scientific">Mugilogobius chulae</name>
    <name type="common">yellowstripe goby</name>
    <dbReference type="NCBI Taxonomy" id="88201"/>
    <lineage>
        <taxon>Eukaryota</taxon>
        <taxon>Metazoa</taxon>
        <taxon>Chordata</taxon>
        <taxon>Craniata</taxon>
        <taxon>Vertebrata</taxon>
        <taxon>Euteleostomi</taxon>
        <taxon>Actinopterygii</taxon>
        <taxon>Neopterygii</taxon>
        <taxon>Teleostei</taxon>
        <taxon>Neoteleostei</taxon>
        <taxon>Acanthomorphata</taxon>
        <taxon>Gobiaria</taxon>
        <taxon>Gobiiformes</taxon>
        <taxon>Gobioidei</taxon>
        <taxon>Gobiidae</taxon>
        <taxon>Gobionellinae</taxon>
        <taxon>Mugilogobius</taxon>
    </lineage>
</organism>
<sequence length="106" mass="11895">MTLTEGRVWLVTLRSDHESSGVSNSASTPDEAKASSAVERRRASHEELKKFQLEQRRRRARILPPKSKDTCPPSKRIFSANYRDSVFDSSARIALRIGPTPDRGVS</sequence>
<evidence type="ECO:0000313" key="2">
    <source>
        <dbReference type="EMBL" id="KAK7921864.1"/>
    </source>
</evidence>
<dbReference type="EMBL" id="JBBPFD010000006">
    <property type="protein sequence ID" value="KAK7921864.1"/>
    <property type="molecule type" value="Genomic_DNA"/>
</dbReference>
<evidence type="ECO:0000256" key="1">
    <source>
        <dbReference type="SAM" id="MobiDB-lite"/>
    </source>
</evidence>
<evidence type="ECO:0000313" key="3">
    <source>
        <dbReference type="Proteomes" id="UP001460270"/>
    </source>
</evidence>
<feature type="region of interest" description="Disordered" evidence="1">
    <location>
        <begin position="16"/>
        <end position="54"/>
    </location>
</feature>
<feature type="compositionally biased region" description="Basic and acidic residues" evidence="1">
    <location>
        <begin position="30"/>
        <end position="54"/>
    </location>
</feature>
<keyword evidence="3" id="KW-1185">Reference proteome</keyword>
<name>A0AAW0PG15_9GOBI</name>
<comment type="caution">
    <text evidence="2">The sequence shown here is derived from an EMBL/GenBank/DDBJ whole genome shotgun (WGS) entry which is preliminary data.</text>
</comment>
<reference evidence="3" key="1">
    <citation type="submission" date="2024-04" db="EMBL/GenBank/DDBJ databases">
        <title>Salinicola lusitanus LLJ914,a marine bacterium isolated from the Okinawa Trough.</title>
        <authorList>
            <person name="Li J."/>
        </authorList>
    </citation>
    <scope>NUCLEOTIDE SEQUENCE [LARGE SCALE GENOMIC DNA]</scope>
</reference>
<gene>
    <name evidence="2" type="ORF">WMY93_008766</name>
</gene>
<accession>A0AAW0PG15</accession>